<accession>A0A0F3GQG7</accession>
<evidence type="ECO:0000313" key="1">
    <source>
        <dbReference type="EMBL" id="KJU84229.1"/>
    </source>
</evidence>
<sequence>MSCYVGVAQHLFLGLSDALYQAKHLVLVEVDPLLGKPLFDGIGHSQVHVITAQEYVVAHGYAL</sequence>
<dbReference type="EMBL" id="LACI01001564">
    <property type="protein sequence ID" value="KJU84229.1"/>
    <property type="molecule type" value="Genomic_DNA"/>
</dbReference>
<protein>
    <submittedName>
        <fullName evidence="1">Uncharacterized protein</fullName>
    </submittedName>
</protein>
<dbReference type="Proteomes" id="UP000033423">
    <property type="component" value="Unassembled WGS sequence"/>
</dbReference>
<reference evidence="1 2" key="1">
    <citation type="submission" date="2015-02" db="EMBL/GenBank/DDBJ databases">
        <title>Single-cell genomics of uncultivated deep-branching MTB reveals a conserved set of magnetosome genes.</title>
        <authorList>
            <person name="Kolinko S."/>
            <person name="Richter M."/>
            <person name="Glockner F.O."/>
            <person name="Brachmann A."/>
            <person name="Schuler D."/>
        </authorList>
    </citation>
    <scope>NUCLEOTIDE SEQUENCE [LARGE SCALE GENOMIC DNA]</scope>
    <source>
        <strain evidence="1">TM-1</strain>
    </source>
</reference>
<keyword evidence="2" id="KW-1185">Reference proteome</keyword>
<dbReference type="AlphaFoldDB" id="A0A0F3GQG7"/>
<comment type="caution">
    <text evidence="1">The sequence shown here is derived from an EMBL/GenBank/DDBJ whole genome shotgun (WGS) entry which is preliminary data.</text>
</comment>
<proteinExistence type="predicted"/>
<gene>
    <name evidence="1" type="ORF">MBAV_003577</name>
</gene>
<name>A0A0F3GQG7_9BACT</name>
<evidence type="ECO:0000313" key="2">
    <source>
        <dbReference type="Proteomes" id="UP000033423"/>
    </source>
</evidence>
<organism evidence="1 2">
    <name type="scientific">Candidatus Magnetobacterium bavaricum</name>
    <dbReference type="NCBI Taxonomy" id="29290"/>
    <lineage>
        <taxon>Bacteria</taxon>
        <taxon>Pseudomonadati</taxon>
        <taxon>Nitrospirota</taxon>
        <taxon>Thermodesulfovibrionia</taxon>
        <taxon>Thermodesulfovibrionales</taxon>
        <taxon>Candidatus Magnetobacteriaceae</taxon>
        <taxon>Candidatus Magnetobacterium</taxon>
    </lineage>
</organism>